<dbReference type="PROSITE" id="PS52029">
    <property type="entry name" value="LD_TPASE"/>
    <property type="match status" value="1"/>
</dbReference>
<comment type="pathway">
    <text evidence="1">Cell wall biogenesis; peptidoglycan biosynthesis.</text>
</comment>
<dbReference type="EMBL" id="BSPC01000059">
    <property type="protein sequence ID" value="GLS22331.1"/>
    <property type="molecule type" value="Genomic_DNA"/>
</dbReference>
<reference evidence="4" key="1">
    <citation type="journal article" date="2019" name="Int. J. Syst. Evol. Microbiol.">
        <title>The Global Catalogue of Microorganisms (GCM) 10K type strain sequencing project: providing services to taxonomists for standard genome sequencing and annotation.</title>
        <authorList>
            <consortium name="The Broad Institute Genomics Platform"/>
            <consortium name="The Broad Institute Genome Sequencing Center for Infectious Disease"/>
            <person name="Wu L."/>
            <person name="Ma J."/>
        </authorList>
    </citation>
    <scope>NUCLEOTIDE SEQUENCE [LARGE SCALE GENOMIC DNA]</scope>
    <source>
        <strain evidence="4">NBRC 101365</strain>
    </source>
</reference>
<feature type="active site" description="Nucleophile" evidence="1">
    <location>
        <position position="152"/>
    </location>
</feature>
<dbReference type="RefSeq" id="WP_284315300.1">
    <property type="nucleotide sequence ID" value="NZ_BSPC01000059.1"/>
</dbReference>
<dbReference type="PANTHER" id="PTHR38589">
    <property type="entry name" value="BLR0621 PROTEIN"/>
    <property type="match status" value="1"/>
</dbReference>
<evidence type="ECO:0000313" key="3">
    <source>
        <dbReference type="EMBL" id="GLS22331.1"/>
    </source>
</evidence>
<keyword evidence="1" id="KW-0133">Cell shape</keyword>
<evidence type="ECO:0000259" key="2">
    <source>
        <dbReference type="PROSITE" id="PS52029"/>
    </source>
</evidence>
<feature type="domain" description="L,D-TPase catalytic" evidence="2">
    <location>
        <begin position="1"/>
        <end position="175"/>
    </location>
</feature>
<feature type="active site" description="Proton donor/acceptor" evidence="1">
    <location>
        <position position="140"/>
    </location>
</feature>
<keyword evidence="4" id="KW-1185">Reference proteome</keyword>
<comment type="caution">
    <text evidence="3">The sequence shown here is derived from an EMBL/GenBank/DDBJ whole genome shotgun (WGS) entry which is preliminary data.</text>
</comment>
<keyword evidence="1" id="KW-0961">Cell wall biogenesis/degradation</keyword>
<keyword evidence="1" id="KW-0573">Peptidoglycan synthesis</keyword>
<accession>A0ABQ6CPP3</accession>
<proteinExistence type="predicted"/>
<sequence>MKRRIRLLRVQASPLCRTKGRLTVAGITFPCVLGRSGLVTAKREGDGGTPRGALPLRGLLQRRDRGPRIPSALPFHAIQPEDAWCDDVADRRYNKPIKRPLDQTSEERLTRADRLYDVIVPLGWNDGPIVKGRGSAIFWHLSRENGSPTAGCVAVTPDVFRKVLPRLSRHAVMVIG</sequence>
<dbReference type="PANTHER" id="PTHR38589:SF1">
    <property type="entry name" value="BLR0621 PROTEIN"/>
    <property type="match status" value="1"/>
</dbReference>
<name>A0ABQ6CPP3_9HYPH</name>
<gene>
    <name evidence="3" type="ORF">GCM10007874_53490</name>
</gene>
<organism evidence="3 4">
    <name type="scientific">Labrys miyagiensis</name>
    <dbReference type="NCBI Taxonomy" id="346912"/>
    <lineage>
        <taxon>Bacteria</taxon>
        <taxon>Pseudomonadati</taxon>
        <taxon>Pseudomonadota</taxon>
        <taxon>Alphaproteobacteria</taxon>
        <taxon>Hyphomicrobiales</taxon>
        <taxon>Xanthobacteraceae</taxon>
        <taxon>Labrys</taxon>
    </lineage>
</organism>
<evidence type="ECO:0000256" key="1">
    <source>
        <dbReference type="PROSITE-ProRule" id="PRU01373"/>
    </source>
</evidence>
<evidence type="ECO:0000313" key="4">
    <source>
        <dbReference type="Proteomes" id="UP001156882"/>
    </source>
</evidence>
<dbReference type="Proteomes" id="UP001156882">
    <property type="component" value="Unassembled WGS sequence"/>
</dbReference>
<protein>
    <recommendedName>
        <fullName evidence="2">L,D-TPase catalytic domain-containing protein</fullName>
    </recommendedName>
</protein>
<dbReference type="InterPro" id="IPR005490">
    <property type="entry name" value="LD_TPept_cat_dom"/>
</dbReference>
<dbReference type="Pfam" id="PF03734">
    <property type="entry name" value="YkuD"/>
    <property type="match status" value="1"/>
</dbReference>